<proteinExistence type="predicted"/>
<name>A0A0C9WMA9_9AGAR</name>
<dbReference type="OrthoDB" id="2159131at2759"/>
<organism evidence="2 3">
    <name type="scientific">Laccaria amethystina LaAM-08-1</name>
    <dbReference type="NCBI Taxonomy" id="1095629"/>
    <lineage>
        <taxon>Eukaryota</taxon>
        <taxon>Fungi</taxon>
        <taxon>Dikarya</taxon>
        <taxon>Basidiomycota</taxon>
        <taxon>Agaricomycotina</taxon>
        <taxon>Agaricomycetes</taxon>
        <taxon>Agaricomycetidae</taxon>
        <taxon>Agaricales</taxon>
        <taxon>Agaricineae</taxon>
        <taxon>Hydnangiaceae</taxon>
        <taxon>Laccaria</taxon>
    </lineage>
</organism>
<evidence type="ECO:0000256" key="1">
    <source>
        <dbReference type="SAM" id="MobiDB-lite"/>
    </source>
</evidence>
<evidence type="ECO:0000313" key="3">
    <source>
        <dbReference type="Proteomes" id="UP000054477"/>
    </source>
</evidence>
<dbReference type="HOGENOM" id="CLU_1594799_0_0_1"/>
<gene>
    <name evidence="2" type="ORF">K443DRAFT_223892</name>
</gene>
<dbReference type="STRING" id="1095629.A0A0C9WMA9"/>
<keyword evidence="3" id="KW-1185">Reference proteome</keyword>
<reference evidence="3" key="2">
    <citation type="submission" date="2015-01" db="EMBL/GenBank/DDBJ databases">
        <title>Evolutionary Origins and Diversification of the Mycorrhizal Mutualists.</title>
        <authorList>
            <consortium name="DOE Joint Genome Institute"/>
            <consortium name="Mycorrhizal Genomics Consortium"/>
            <person name="Kohler A."/>
            <person name="Kuo A."/>
            <person name="Nagy L.G."/>
            <person name="Floudas D."/>
            <person name="Copeland A."/>
            <person name="Barry K.W."/>
            <person name="Cichocki N."/>
            <person name="Veneault-Fourrey C."/>
            <person name="LaButti K."/>
            <person name="Lindquist E.A."/>
            <person name="Lipzen A."/>
            <person name="Lundell T."/>
            <person name="Morin E."/>
            <person name="Murat C."/>
            <person name="Riley R."/>
            <person name="Ohm R."/>
            <person name="Sun H."/>
            <person name="Tunlid A."/>
            <person name="Henrissat B."/>
            <person name="Grigoriev I.V."/>
            <person name="Hibbett D.S."/>
            <person name="Martin F."/>
        </authorList>
    </citation>
    <scope>NUCLEOTIDE SEQUENCE [LARGE SCALE GENOMIC DNA]</scope>
    <source>
        <strain evidence="3">LaAM-08-1</strain>
    </source>
</reference>
<sequence>MKAITAGGAMQPAALPTTKGHINLFEDLKHNVIAAAIKVAKKTAGGETENGCIRSLLYTLCLLNHSNRKRDEFRKSALTSITKQLASRSPSSSSSYRSRPALPGTCPRTYPEEEARDGGGKTPSTAHRGSGSGYGNVFNRKEVEEAHRERDGGGRRRHNERNGQRAW</sequence>
<protein>
    <submittedName>
        <fullName evidence="2">Uncharacterized protein</fullName>
    </submittedName>
</protein>
<feature type="compositionally biased region" description="Basic and acidic residues" evidence="1">
    <location>
        <begin position="110"/>
        <end position="119"/>
    </location>
</feature>
<evidence type="ECO:0000313" key="2">
    <source>
        <dbReference type="EMBL" id="KIJ97984.1"/>
    </source>
</evidence>
<reference evidence="2 3" key="1">
    <citation type="submission" date="2014-04" db="EMBL/GenBank/DDBJ databases">
        <authorList>
            <consortium name="DOE Joint Genome Institute"/>
            <person name="Kuo A."/>
            <person name="Kohler A."/>
            <person name="Nagy L.G."/>
            <person name="Floudas D."/>
            <person name="Copeland A."/>
            <person name="Barry K.W."/>
            <person name="Cichocki N."/>
            <person name="Veneault-Fourrey C."/>
            <person name="LaButti K."/>
            <person name="Lindquist E.A."/>
            <person name="Lipzen A."/>
            <person name="Lundell T."/>
            <person name="Morin E."/>
            <person name="Murat C."/>
            <person name="Sun H."/>
            <person name="Tunlid A."/>
            <person name="Henrissat B."/>
            <person name="Grigoriev I.V."/>
            <person name="Hibbett D.S."/>
            <person name="Martin F."/>
            <person name="Nordberg H.P."/>
            <person name="Cantor M.N."/>
            <person name="Hua S.X."/>
        </authorList>
    </citation>
    <scope>NUCLEOTIDE SEQUENCE [LARGE SCALE GENOMIC DNA]</scope>
    <source>
        <strain evidence="2 3">LaAM-08-1</strain>
    </source>
</reference>
<dbReference type="AlphaFoldDB" id="A0A0C9WMA9"/>
<feature type="compositionally biased region" description="Low complexity" evidence="1">
    <location>
        <begin position="87"/>
        <end position="100"/>
    </location>
</feature>
<accession>A0A0C9WMA9</accession>
<feature type="compositionally biased region" description="Basic and acidic residues" evidence="1">
    <location>
        <begin position="139"/>
        <end position="167"/>
    </location>
</feature>
<feature type="region of interest" description="Disordered" evidence="1">
    <location>
        <begin position="80"/>
        <end position="167"/>
    </location>
</feature>
<dbReference type="Proteomes" id="UP000054477">
    <property type="component" value="Unassembled WGS sequence"/>
</dbReference>
<dbReference type="EMBL" id="KN838679">
    <property type="protein sequence ID" value="KIJ97984.1"/>
    <property type="molecule type" value="Genomic_DNA"/>
</dbReference>